<dbReference type="EMBL" id="MFFX01000006">
    <property type="protein sequence ID" value="OGF19872.1"/>
    <property type="molecule type" value="Genomic_DNA"/>
</dbReference>
<evidence type="ECO:0000256" key="2">
    <source>
        <dbReference type="SAM" id="Phobius"/>
    </source>
</evidence>
<protein>
    <submittedName>
        <fullName evidence="3">Uncharacterized protein</fullName>
    </submittedName>
</protein>
<feature type="repeat" description="TPR" evidence="1">
    <location>
        <begin position="110"/>
        <end position="143"/>
    </location>
</feature>
<dbReference type="SUPFAM" id="SSF48452">
    <property type="entry name" value="TPR-like"/>
    <property type="match status" value="1"/>
</dbReference>
<keyword evidence="2" id="KW-0472">Membrane</keyword>
<organism evidence="3 4">
    <name type="scientific">Candidatus Falkowbacteria bacterium RIFCSPLOWO2_12_FULL_45_10</name>
    <dbReference type="NCBI Taxonomy" id="1797990"/>
    <lineage>
        <taxon>Bacteria</taxon>
        <taxon>Candidatus Falkowiibacteriota</taxon>
    </lineage>
</organism>
<dbReference type="AlphaFoldDB" id="A0A1F5RZX1"/>
<dbReference type="Proteomes" id="UP000178682">
    <property type="component" value="Unassembled WGS sequence"/>
</dbReference>
<feature type="transmembrane region" description="Helical" evidence="2">
    <location>
        <begin position="6"/>
        <end position="30"/>
    </location>
</feature>
<keyword evidence="1" id="KW-0802">TPR repeat</keyword>
<gene>
    <name evidence="3" type="ORF">A3G56_00525</name>
</gene>
<evidence type="ECO:0000256" key="1">
    <source>
        <dbReference type="PROSITE-ProRule" id="PRU00339"/>
    </source>
</evidence>
<dbReference type="InterPro" id="IPR011990">
    <property type="entry name" value="TPR-like_helical_dom_sf"/>
</dbReference>
<dbReference type="PROSITE" id="PS50005">
    <property type="entry name" value="TPR"/>
    <property type="match status" value="1"/>
</dbReference>
<proteinExistence type="predicted"/>
<name>A0A1F5RZX1_9BACT</name>
<evidence type="ECO:0000313" key="4">
    <source>
        <dbReference type="Proteomes" id="UP000178682"/>
    </source>
</evidence>
<dbReference type="InterPro" id="IPR019734">
    <property type="entry name" value="TPR_rpt"/>
</dbReference>
<comment type="caution">
    <text evidence="3">The sequence shown here is derived from an EMBL/GenBank/DDBJ whole genome shotgun (WGS) entry which is preliminary data.</text>
</comment>
<accession>A0A1F5RZX1</accession>
<keyword evidence="2" id="KW-1133">Transmembrane helix</keyword>
<evidence type="ECO:0000313" key="3">
    <source>
        <dbReference type="EMBL" id="OGF19872.1"/>
    </source>
</evidence>
<sequence>MFNSKTKIIILAALICLLVVLGGGAIYYYFSEGYQVKKKLAGDEQWLAVYDRIKGQEKKNKQEGKITLERVVVIGNSWKGLGDQTQDKFFYQKSLAVYQEGIKLFGEKNVLVYWNAGKVAEYVGDYNLAESYYRQSIAISPSYEDPYRNLADLYRFKINKDQKDIIAVYDEGMEATAGNASLFLDKCSYLRFSANYQEALACYQILSKNYPDNSGYKDTIKELESKIK</sequence>
<keyword evidence="2" id="KW-0812">Transmembrane</keyword>
<reference evidence="3 4" key="1">
    <citation type="journal article" date="2016" name="Nat. Commun.">
        <title>Thousands of microbial genomes shed light on interconnected biogeochemical processes in an aquifer system.</title>
        <authorList>
            <person name="Anantharaman K."/>
            <person name="Brown C.T."/>
            <person name="Hug L.A."/>
            <person name="Sharon I."/>
            <person name="Castelle C.J."/>
            <person name="Probst A.J."/>
            <person name="Thomas B.C."/>
            <person name="Singh A."/>
            <person name="Wilkins M.J."/>
            <person name="Karaoz U."/>
            <person name="Brodie E.L."/>
            <person name="Williams K.H."/>
            <person name="Hubbard S.S."/>
            <person name="Banfield J.F."/>
        </authorList>
    </citation>
    <scope>NUCLEOTIDE SEQUENCE [LARGE SCALE GENOMIC DNA]</scope>
</reference>
<dbReference type="Gene3D" id="1.25.40.10">
    <property type="entry name" value="Tetratricopeptide repeat domain"/>
    <property type="match status" value="1"/>
</dbReference>